<dbReference type="SUPFAM" id="SSF47384">
    <property type="entry name" value="Homodimeric domain of signal transducing histidine kinase"/>
    <property type="match status" value="1"/>
</dbReference>
<dbReference type="Proteomes" id="UP000236742">
    <property type="component" value="Unassembled WGS sequence"/>
</dbReference>
<dbReference type="Gene3D" id="1.10.287.130">
    <property type="match status" value="1"/>
</dbReference>
<dbReference type="InterPro" id="IPR036097">
    <property type="entry name" value="HisK_dim/P_sf"/>
</dbReference>
<keyword evidence="14" id="KW-1185">Reference proteome</keyword>
<keyword evidence="6 10" id="KW-0812">Transmembrane</keyword>
<dbReference type="CDD" id="cd00075">
    <property type="entry name" value="HATPase"/>
    <property type="match status" value="1"/>
</dbReference>
<dbReference type="InterPro" id="IPR003594">
    <property type="entry name" value="HATPase_dom"/>
</dbReference>
<dbReference type="InterPro" id="IPR036890">
    <property type="entry name" value="HATPase_C_sf"/>
</dbReference>
<dbReference type="Pfam" id="PF08521">
    <property type="entry name" value="2CSK_N"/>
    <property type="match status" value="1"/>
</dbReference>
<dbReference type="EC" id="2.7.13.3" evidence="3"/>
<protein>
    <recommendedName>
        <fullName evidence="3">histidine kinase</fullName>
        <ecNumber evidence="3">2.7.13.3</ecNumber>
    </recommendedName>
</protein>
<dbReference type="InterPro" id="IPR013727">
    <property type="entry name" value="2CSK_N"/>
</dbReference>
<reference evidence="13 14" key="1">
    <citation type="submission" date="2016-10" db="EMBL/GenBank/DDBJ databases">
        <authorList>
            <person name="de Groot N.N."/>
        </authorList>
    </citation>
    <scope>NUCLEOTIDE SEQUENCE [LARGE SCALE GENOMIC DNA]</scope>
    <source>
        <strain evidence="13 14">DSM 23413</strain>
    </source>
</reference>
<feature type="transmembrane region" description="Helical" evidence="10">
    <location>
        <begin position="12"/>
        <end position="34"/>
    </location>
</feature>
<keyword evidence="10" id="KW-0472">Membrane</keyword>
<proteinExistence type="predicted"/>
<name>A0A1H5TJ97_9RHOB</name>
<evidence type="ECO:0000313" key="14">
    <source>
        <dbReference type="Proteomes" id="UP000236742"/>
    </source>
</evidence>
<keyword evidence="9" id="KW-0902">Two-component regulatory system</keyword>
<dbReference type="GO" id="GO:0000155">
    <property type="term" value="F:phosphorelay sensor kinase activity"/>
    <property type="evidence" value="ECO:0007669"/>
    <property type="project" value="InterPro"/>
</dbReference>
<evidence type="ECO:0000256" key="7">
    <source>
        <dbReference type="ARBA" id="ARBA00022777"/>
    </source>
</evidence>
<evidence type="ECO:0000256" key="4">
    <source>
        <dbReference type="ARBA" id="ARBA00022553"/>
    </source>
</evidence>
<keyword evidence="8 10" id="KW-1133">Transmembrane helix</keyword>
<comment type="subcellular location">
    <subcellularLocation>
        <location evidence="2">Membrane</location>
    </subcellularLocation>
</comment>
<evidence type="ECO:0000313" key="13">
    <source>
        <dbReference type="EMBL" id="SEF62836.1"/>
    </source>
</evidence>
<dbReference type="InterPro" id="IPR005467">
    <property type="entry name" value="His_kinase_dom"/>
</dbReference>
<feature type="domain" description="HAMP" evidence="12">
    <location>
        <begin position="182"/>
        <end position="233"/>
    </location>
</feature>
<dbReference type="RefSeq" id="WP_327314846.1">
    <property type="nucleotide sequence ID" value="NZ_FNVD01000002.1"/>
</dbReference>
<sequence>MKPRGSIRRRLVLQLVGVEAILSVALFVVVRAVAQRAAEGTQDDILAASATSIADSLRTEGGQIRLELPYSALSMLGTLHEDRVFYRVEAQGGILTGYADLRPARAQAGRPGFSTYDYRGEDVRAVTVLRSLGAGTQQEVAVTVAQTRQGLEAISRKITATATAVGAGFFLLATALSLLAANHALAPIARRTEAVTRRGPSDLRPLSVAPPAELWPLARALNGFMARLRGSLARTEDFIAEAAHRVRTPLATVRAQAELVHRRLNDPDKRRAVREMIRAIDETSRSAGQMLDHAMVGFRSENMERRPVDLRDLVRETCNRLAPTADLREIVLRQDLPDAPVTVEGDPILLQAAFLNILDNAVKYGPHDSAVTVSVTDGAQVAITVRDRGPGFGGADLKALTGRYVRGESTAHVVGSGLGLTIAQAVA</sequence>
<evidence type="ECO:0000259" key="12">
    <source>
        <dbReference type="PROSITE" id="PS50885"/>
    </source>
</evidence>
<dbReference type="Gene3D" id="3.30.565.10">
    <property type="entry name" value="Histidine kinase-like ATPase, C-terminal domain"/>
    <property type="match status" value="1"/>
</dbReference>
<evidence type="ECO:0000259" key="11">
    <source>
        <dbReference type="PROSITE" id="PS50109"/>
    </source>
</evidence>
<dbReference type="PROSITE" id="PS50885">
    <property type="entry name" value="HAMP"/>
    <property type="match status" value="1"/>
</dbReference>
<evidence type="ECO:0000256" key="9">
    <source>
        <dbReference type="ARBA" id="ARBA00023012"/>
    </source>
</evidence>
<evidence type="ECO:0000256" key="3">
    <source>
        <dbReference type="ARBA" id="ARBA00012438"/>
    </source>
</evidence>
<keyword evidence="7 13" id="KW-0418">Kinase</keyword>
<keyword evidence="4" id="KW-0597">Phosphoprotein</keyword>
<dbReference type="SMART" id="SM00387">
    <property type="entry name" value="HATPase_c"/>
    <property type="match status" value="1"/>
</dbReference>
<dbReference type="PROSITE" id="PS50109">
    <property type="entry name" value="HIS_KIN"/>
    <property type="match status" value="1"/>
</dbReference>
<dbReference type="GO" id="GO:0005886">
    <property type="term" value="C:plasma membrane"/>
    <property type="evidence" value="ECO:0007669"/>
    <property type="project" value="TreeGrafter"/>
</dbReference>
<dbReference type="SMART" id="SM00388">
    <property type="entry name" value="HisKA"/>
    <property type="match status" value="1"/>
</dbReference>
<dbReference type="SUPFAM" id="SSF55874">
    <property type="entry name" value="ATPase domain of HSP90 chaperone/DNA topoisomerase II/histidine kinase"/>
    <property type="match status" value="1"/>
</dbReference>
<gene>
    <name evidence="13" type="ORF">SAMN05421751_102309</name>
</gene>
<feature type="domain" description="Histidine kinase" evidence="11">
    <location>
        <begin position="241"/>
        <end position="427"/>
    </location>
</feature>
<organism evidence="13 14">
    <name type="scientific">Jhaorihella thermophila</name>
    <dbReference type="NCBI Taxonomy" id="488547"/>
    <lineage>
        <taxon>Bacteria</taxon>
        <taxon>Pseudomonadati</taxon>
        <taxon>Pseudomonadota</taxon>
        <taxon>Alphaproteobacteria</taxon>
        <taxon>Rhodobacterales</taxon>
        <taxon>Paracoccaceae</taxon>
        <taxon>Jhaorihella</taxon>
    </lineage>
</organism>
<dbReference type="Pfam" id="PF02518">
    <property type="entry name" value="HATPase_c"/>
    <property type="match status" value="1"/>
</dbReference>
<comment type="catalytic activity">
    <reaction evidence="1">
        <text>ATP + protein L-histidine = ADP + protein N-phospho-L-histidine.</text>
        <dbReference type="EC" id="2.7.13.3"/>
    </reaction>
</comment>
<keyword evidence="5" id="KW-0808">Transferase</keyword>
<evidence type="ECO:0000256" key="1">
    <source>
        <dbReference type="ARBA" id="ARBA00000085"/>
    </source>
</evidence>
<evidence type="ECO:0000256" key="8">
    <source>
        <dbReference type="ARBA" id="ARBA00022989"/>
    </source>
</evidence>
<evidence type="ECO:0000256" key="5">
    <source>
        <dbReference type="ARBA" id="ARBA00022679"/>
    </source>
</evidence>
<dbReference type="EMBL" id="FNVD01000002">
    <property type="protein sequence ID" value="SEF62836.1"/>
    <property type="molecule type" value="Genomic_DNA"/>
</dbReference>
<accession>A0A1H5TJ97</accession>
<dbReference type="InterPro" id="IPR050428">
    <property type="entry name" value="TCS_sensor_his_kinase"/>
</dbReference>
<evidence type="ECO:0000256" key="2">
    <source>
        <dbReference type="ARBA" id="ARBA00004370"/>
    </source>
</evidence>
<dbReference type="PANTHER" id="PTHR45436:SF1">
    <property type="entry name" value="SENSOR PROTEIN QSEC"/>
    <property type="match status" value="1"/>
</dbReference>
<evidence type="ECO:0000256" key="10">
    <source>
        <dbReference type="SAM" id="Phobius"/>
    </source>
</evidence>
<dbReference type="CDD" id="cd00082">
    <property type="entry name" value="HisKA"/>
    <property type="match status" value="1"/>
</dbReference>
<dbReference type="Pfam" id="PF00512">
    <property type="entry name" value="HisKA"/>
    <property type="match status" value="1"/>
</dbReference>
<dbReference type="PANTHER" id="PTHR45436">
    <property type="entry name" value="SENSOR HISTIDINE KINASE YKOH"/>
    <property type="match status" value="1"/>
</dbReference>
<dbReference type="InterPro" id="IPR003660">
    <property type="entry name" value="HAMP_dom"/>
</dbReference>
<evidence type="ECO:0000256" key="6">
    <source>
        <dbReference type="ARBA" id="ARBA00022692"/>
    </source>
</evidence>
<dbReference type="AlphaFoldDB" id="A0A1H5TJ97"/>
<dbReference type="InterPro" id="IPR003661">
    <property type="entry name" value="HisK_dim/P_dom"/>
</dbReference>